<evidence type="ECO:0000313" key="1">
    <source>
        <dbReference type="EMBL" id="CAI9733068.1"/>
    </source>
</evidence>
<dbReference type="AlphaFoldDB" id="A0AA36BET4"/>
<evidence type="ECO:0000313" key="2">
    <source>
        <dbReference type="Proteomes" id="UP001162480"/>
    </source>
</evidence>
<dbReference type="EMBL" id="OX597827">
    <property type="protein sequence ID" value="CAI9733068.1"/>
    <property type="molecule type" value="Genomic_DNA"/>
</dbReference>
<keyword evidence="2" id="KW-1185">Reference proteome</keyword>
<gene>
    <name evidence="1" type="ORF">OCTVUL_1B017219</name>
</gene>
<protein>
    <submittedName>
        <fullName evidence="1">Uncharacterized protein</fullName>
    </submittedName>
</protein>
<sequence>MHHFIPEDSVAVAFEIIEIDIERYLLYATGNFRSKVNFIKKKLYSAELTQVQSLDMNNYQPDLRIFDDFKKG</sequence>
<name>A0AA36BET4_OCTVU</name>
<dbReference type="Proteomes" id="UP001162480">
    <property type="component" value="Chromosome 14"/>
</dbReference>
<reference evidence="1" key="1">
    <citation type="submission" date="2023-08" db="EMBL/GenBank/DDBJ databases">
        <authorList>
            <person name="Alioto T."/>
            <person name="Alioto T."/>
            <person name="Gomez Garrido J."/>
        </authorList>
    </citation>
    <scope>NUCLEOTIDE SEQUENCE</scope>
</reference>
<proteinExistence type="predicted"/>
<organism evidence="1 2">
    <name type="scientific">Octopus vulgaris</name>
    <name type="common">Common octopus</name>
    <dbReference type="NCBI Taxonomy" id="6645"/>
    <lineage>
        <taxon>Eukaryota</taxon>
        <taxon>Metazoa</taxon>
        <taxon>Spiralia</taxon>
        <taxon>Lophotrochozoa</taxon>
        <taxon>Mollusca</taxon>
        <taxon>Cephalopoda</taxon>
        <taxon>Coleoidea</taxon>
        <taxon>Octopodiformes</taxon>
        <taxon>Octopoda</taxon>
        <taxon>Incirrata</taxon>
        <taxon>Octopodidae</taxon>
        <taxon>Octopus</taxon>
    </lineage>
</organism>
<accession>A0AA36BET4</accession>